<feature type="domain" description="DUF4211" evidence="2">
    <location>
        <begin position="290"/>
        <end position="425"/>
    </location>
</feature>
<feature type="compositionally biased region" description="Basic and acidic residues" evidence="1">
    <location>
        <begin position="209"/>
        <end position="219"/>
    </location>
</feature>
<dbReference type="AlphaFoldDB" id="A0A286UUH9"/>
<evidence type="ECO:0000256" key="1">
    <source>
        <dbReference type="SAM" id="MobiDB-lite"/>
    </source>
</evidence>
<dbReference type="Pfam" id="PF13926">
    <property type="entry name" value="DUF4211"/>
    <property type="match status" value="1"/>
</dbReference>
<keyword evidence="4" id="KW-1185">Reference proteome</keyword>
<evidence type="ECO:0000259" key="2">
    <source>
        <dbReference type="Pfam" id="PF13926"/>
    </source>
</evidence>
<dbReference type="FunCoup" id="A0A286UUH9">
    <property type="interactions" value="162"/>
</dbReference>
<feature type="region of interest" description="Disordered" evidence="1">
    <location>
        <begin position="231"/>
        <end position="290"/>
    </location>
</feature>
<feature type="compositionally biased region" description="Acidic residues" evidence="1">
    <location>
        <begin position="266"/>
        <end position="290"/>
    </location>
</feature>
<evidence type="ECO:0000313" key="3">
    <source>
        <dbReference type="EMBL" id="PAV23249.1"/>
    </source>
</evidence>
<dbReference type="InterPro" id="IPR025451">
    <property type="entry name" value="DUF4211"/>
</dbReference>
<feature type="compositionally biased region" description="Basic residues" evidence="1">
    <location>
        <begin position="1"/>
        <end position="10"/>
    </location>
</feature>
<gene>
    <name evidence="3" type="ORF">PNOK_0031700</name>
</gene>
<feature type="compositionally biased region" description="Polar residues" evidence="1">
    <location>
        <begin position="105"/>
        <end position="116"/>
    </location>
</feature>
<accession>A0A286UUH9</accession>
<dbReference type="PANTHER" id="PTHR14689">
    <property type="entry name" value="PHORBOL-ESTER_DAG-TYPE DOMAIN-CONTAINING PROTEIN"/>
    <property type="match status" value="1"/>
</dbReference>
<dbReference type="InParanoid" id="A0A286UUH9"/>
<dbReference type="GO" id="GO:0005634">
    <property type="term" value="C:nucleus"/>
    <property type="evidence" value="ECO:0007669"/>
    <property type="project" value="TreeGrafter"/>
</dbReference>
<feature type="compositionally biased region" description="Basic residues" evidence="1">
    <location>
        <begin position="162"/>
        <end position="172"/>
    </location>
</feature>
<comment type="caution">
    <text evidence="3">The sequence shown here is derived from an EMBL/GenBank/DDBJ whole genome shotgun (WGS) entry which is preliminary data.</text>
</comment>
<dbReference type="STRING" id="2282107.A0A286UUH9"/>
<feature type="compositionally biased region" description="Polar residues" evidence="1">
    <location>
        <begin position="19"/>
        <end position="29"/>
    </location>
</feature>
<dbReference type="Proteomes" id="UP000217199">
    <property type="component" value="Unassembled WGS sequence"/>
</dbReference>
<name>A0A286UUH9_9AGAM</name>
<dbReference type="EMBL" id="NBII01000001">
    <property type="protein sequence ID" value="PAV23249.1"/>
    <property type="molecule type" value="Genomic_DNA"/>
</dbReference>
<organism evidence="3 4">
    <name type="scientific">Pyrrhoderma noxium</name>
    <dbReference type="NCBI Taxonomy" id="2282107"/>
    <lineage>
        <taxon>Eukaryota</taxon>
        <taxon>Fungi</taxon>
        <taxon>Dikarya</taxon>
        <taxon>Basidiomycota</taxon>
        <taxon>Agaricomycotina</taxon>
        <taxon>Agaricomycetes</taxon>
        <taxon>Hymenochaetales</taxon>
        <taxon>Hymenochaetaceae</taxon>
        <taxon>Pyrrhoderma</taxon>
    </lineage>
</organism>
<dbReference type="OrthoDB" id="21499at2759"/>
<feature type="region of interest" description="Disordered" evidence="1">
    <location>
        <begin position="1"/>
        <end position="219"/>
    </location>
</feature>
<evidence type="ECO:0000313" key="4">
    <source>
        <dbReference type="Proteomes" id="UP000217199"/>
    </source>
</evidence>
<sequence>MPPKRTRSTKQRGSPPKLKQQTLFAHFSSSPPPPDPKRQRARATIKSKAPKQVIDSDSDVPHSKPLIRQIKRKNTNAKLKRKIDSDEDQEEDSDSSDAGKIKFEAQTSSARTDSANGSESEEDEEGENLAPSSPVRPGKRKLVFDSDPELSETVNGKSSNTSRRRSKPKVRHVHEIESDEEEQGKLRKSRFVKGERPVHEQDDDDVLDGIDKERIIENRFREPKKNTYLENLERLKRRKQTRAGSKSEKDSSSEDVIPGARKGRDENDEETSESSNEDEKESNGDSDVDNFIVEDDDQQEAHLPAIFSMNTHQDLIHHFKIVSQYMVHLALTDNSARSRMAERLIADDYFSVSVAIARRKVMDVRDSIVSSVWRTEFKKALQTYPEFKLYDLEFAIPECHACNLGGRLSKFVGRLSGEPYDKKTFQAMELEASDGNESDSSTGNKAGPPEFHLGRFCASRTEIYHELCHWEYSLFTALLNEVEILTGRGRSYIRITTKSKPPDDITDADQVMEWLDERGIISTLWLDLKNAMSRATNLEADAKRGNADDFA</sequence>
<proteinExistence type="predicted"/>
<feature type="compositionally biased region" description="Basic residues" evidence="1">
    <location>
        <begin position="39"/>
        <end position="49"/>
    </location>
</feature>
<feature type="compositionally biased region" description="Polar residues" evidence="1">
    <location>
        <begin position="152"/>
        <end position="161"/>
    </location>
</feature>
<reference evidence="3 4" key="1">
    <citation type="journal article" date="2017" name="Mol. Ecol.">
        <title>Comparative and population genomic landscape of Phellinus noxius: A hypervariable fungus causing root rot in trees.</title>
        <authorList>
            <person name="Chung C.L."/>
            <person name="Lee T.J."/>
            <person name="Akiba M."/>
            <person name="Lee H.H."/>
            <person name="Kuo T.H."/>
            <person name="Liu D."/>
            <person name="Ke H.M."/>
            <person name="Yokoi T."/>
            <person name="Roa M.B."/>
            <person name="Lu M.J."/>
            <person name="Chang Y.Y."/>
            <person name="Ann P.J."/>
            <person name="Tsai J.N."/>
            <person name="Chen C.Y."/>
            <person name="Tzean S.S."/>
            <person name="Ota Y."/>
            <person name="Hattori T."/>
            <person name="Sahashi N."/>
            <person name="Liou R.F."/>
            <person name="Kikuchi T."/>
            <person name="Tsai I.J."/>
        </authorList>
    </citation>
    <scope>NUCLEOTIDE SEQUENCE [LARGE SCALE GENOMIC DNA]</scope>
    <source>
        <strain evidence="3 4">FFPRI411160</strain>
    </source>
</reference>
<feature type="compositionally biased region" description="Basic residues" evidence="1">
    <location>
        <begin position="69"/>
        <end position="81"/>
    </location>
</feature>
<protein>
    <submittedName>
        <fullName evidence="3">Conserved fungal</fullName>
    </submittedName>
</protein>
<feature type="compositionally biased region" description="Acidic residues" evidence="1">
    <location>
        <begin position="85"/>
        <end position="95"/>
    </location>
</feature>
<dbReference type="PANTHER" id="PTHR14689:SF0">
    <property type="entry name" value="COILED-COIL DOMAIN-CONTAINING PROTEIN 82"/>
    <property type="match status" value="1"/>
</dbReference>